<dbReference type="Proteomes" id="UP000178129">
    <property type="component" value="Unassembled WGS sequence"/>
</dbReference>
<dbReference type="InterPro" id="IPR036423">
    <property type="entry name" value="SOD-like_Cu/Zn_dom_sf"/>
</dbReference>
<dbReference type="InParanoid" id="A0A1E1K9M2"/>
<feature type="region of interest" description="Disordered" evidence="8">
    <location>
        <begin position="201"/>
        <end position="234"/>
    </location>
</feature>
<reference evidence="12" key="1">
    <citation type="submission" date="2016-03" db="EMBL/GenBank/DDBJ databases">
        <authorList>
            <person name="Ploux O."/>
        </authorList>
    </citation>
    <scope>NUCLEOTIDE SEQUENCE [LARGE SCALE GENOMIC DNA]</scope>
    <source>
        <strain evidence="12">UK7</strain>
    </source>
</reference>
<evidence type="ECO:0000256" key="9">
    <source>
        <dbReference type="SAM" id="Phobius"/>
    </source>
</evidence>
<evidence type="ECO:0000256" key="2">
    <source>
        <dbReference type="ARBA" id="ARBA00004613"/>
    </source>
</evidence>
<evidence type="ECO:0000256" key="8">
    <source>
        <dbReference type="SAM" id="MobiDB-lite"/>
    </source>
</evidence>
<name>A0A1E1K9M2_9HELO</name>
<keyword evidence="9" id="KW-0812">Transmembrane</keyword>
<protein>
    <recommendedName>
        <fullName evidence="4">superoxide dismutase</fullName>
        <ecNumber evidence="4">1.15.1.1</ecNumber>
    </recommendedName>
</protein>
<evidence type="ECO:0000256" key="10">
    <source>
        <dbReference type="SAM" id="SignalP"/>
    </source>
</evidence>
<evidence type="ECO:0000313" key="12">
    <source>
        <dbReference type="Proteomes" id="UP000178129"/>
    </source>
</evidence>
<evidence type="ECO:0000256" key="4">
    <source>
        <dbReference type="ARBA" id="ARBA00012682"/>
    </source>
</evidence>
<feature type="transmembrane region" description="Helical" evidence="9">
    <location>
        <begin position="238"/>
        <end position="258"/>
    </location>
</feature>
<dbReference type="FunFam" id="2.60.40.200:FF:000007">
    <property type="entry name" value="Cell surface Cu-only superoxide dismutase 5"/>
    <property type="match status" value="1"/>
</dbReference>
<sequence>MYTSMVAVVSTALLTLASAQNTTDLITGKLGNSTVASNNPIGKVYTATLPEKPFFNPKNPKGNIKGSISAAATSNGVGVKFTVRFENLPTSGGPFLYHLHASPVPADGNCTKALTHLDPLIRGETTPCNDEYPQTCQVGDLSGKYGSIVSDPFEESYNDEYASTVPGSPAFFGNRSFVIHFANKTRITCANFVLASNSTASRAKPKNTRANDPATSSTRPSPSPSPTGSAPPTQVTGAANAISASLLSLTVVFGLFFML</sequence>
<keyword evidence="12" id="KW-1185">Reference proteome</keyword>
<comment type="subcellular location">
    <subcellularLocation>
        <location evidence="1">Cell envelope</location>
    </subcellularLocation>
    <subcellularLocation>
        <location evidence="2">Secreted</location>
    </subcellularLocation>
</comment>
<keyword evidence="9" id="KW-0472">Membrane</keyword>
<dbReference type="GO" id="GO:0005576">
    <property type="term" value="C:extracellular region"/>
    <property type="evidence" value="ECO:0007669"/>
    <property type="project" value="UniProtKB-SubCell"/>
</dbReference>
<dbReference type="InterPro" id="IPR053257">
    <property type="entry name" value="Cu-only_SOD"/>
</dbReference>
<comment type="caution">
    <text evidence="11">The sequence shown here is derived from an EMBL/GenBank/DDBJ whole genome shotgun (WGS) entry which is preliminary data.</text>
</comment>
<evidence type="ECO:0000256" key="3">
    <source>
        <dbReference type="ARBA" id="ARBA00010457"/>
    </source>
</evidence>
<comment type="similarity">
    <text evidence="3">Belongs to the Cu-Zn superoxide dismutase family.</text>
</comment>
<keyword evidence="5" id="KW-0964">Secreted</keyword>
<dbReference type="EMBL" id="FJUW01000009">
    <property type="protein sequence ID" value="CZS94712.1"/>
    <property type="molecule type" value="Genomic_DNA"/>
</dbReference>
<keyword evidence="6" id="KW-0049">Antioxidant</keyword>
<dbReference type="PANTHER" id="PTHR20910">
    <property type="entry name" value="AGAP001623-PA"/>
    <property type="match status" value="1"/>
</dbReference>
<organism evidence="11 12">
    <name type="scientific">Rhynchosporium graminicola</name>
    <dbReference type="NCBI Taxonomy" id="2792576"/>
    <lineage>
        <taxon>Eukaryota</taxon>
        <taxon>Fungi</taxon>
        <taxon>Dikarya</taxon>
        <taxon>Ascomycota</taxon>
        <taxon>Pezizomycotina</taxon>
        <taxon>Leotiomycetes</taxon>
        <taxon>Helotiales</taxon>
        <taxon>Ploettnerulaceae</taxon>
        <taxon>Rhynchosporium</taxon>
    </lineage>
</organism>
<keyword evidence="10" id="KW-0732">Signal</keyword>
<comment type="catalytic activity">
    <reaction evidence="7">
        <text>2 superoxide + 2 H(+) = H2O2 + O2</text>
        <dbReference type="Rhea" id="RHEA:20696"/>
        <dbReference type="ChEBI" id="CHEBI:15378"/>
        <dbReference type="ChEBI" id="CHEBI:15379"/>
        <dbReference type="ChEBI" id="CHEBI:16240"/>
        <dbReference type="ChEBI" id="CHEBI:18421"/>
        <dbReference type="EC" id="1.15.1.1"/>
    </reaction>
</comment>
<keyword evidence="9" id="KW-1133">Transmembrane helix</keyword>
<evidence type="ECO:0000256" key="6">
    <source>
        <dbReference type="ARBA" id="ARBA00022862"/>
    </source>
</evidence>
<dbReference type="GO" id="GO:0004784">
    <property type="term" value="F:superoxide dismutase activity"/>
    <property type="evidence" value="ECO:0007669"/>
    <property type="project" value="UniProtKB-EC"/>
</dbReference>
<evidence type="ECO:0000256" key="7">
    <source>
        <dbReference type="ARBA" id="ARBA00049204"/>
    </source>
</evidence>
<accession>A0A1E1K9M2</accession>
<dbReference type="AlphaFoldDB" id="A0A1E1K9M2"/>
<evidence type="ECO:0000256" key="1">
    <source>
        <dbReference type="ARBA" id="ARBA00004196"/>
    </source>
</evidence>
<dbReference type="Gene3D" id="2.60.40.200">
    <property type="entry name" value="Superoxide dismutase, copper/zinc binding domain"/>
    <property type="match status" value="1"/>
</dbReference>
<evidence type="ECO:0000256" key="5">
    <source>
        <dbReference type="ARBA" id="ARBA00022525"/>
    </source>
</evidence>
<feature type="signal peptide" evidence="10">
    <location>
        <begin position="1"/>
        <end position="19"/>
    </location>
</feature>
<dbReference type="EC" id="1.15.1.1" evidence="4"/>
<dbReference type="SUPFAM" id="SSF49329">
    <property type="entry name" value="Cu,Zn superoxide dismutase-like"/>
    <property type="match status" value="1"/>
</dbReference>
<proteinExistence type="inferred from homology"/>
<dbReference type="STRING" id="914237.A0A1E1K9M2"/>
<feature type="compositionally biased region" description="Low complexity" evidence="8">
    <location>
        <begin position="213"/>
        <end position="234"/>
    </location>
</feature>
<feature type="chain" id="PRO_5009445707" description="superoxide dismutase" evidence="10">
    <location>
        <begin position="20"/>
        <end position="259"/>
    </location>
</feature>
<gene>
    <name evidence="11" type="ORF">RCO7_06601</name>
</gene>
<dbReference type="GO" id="GO:0046872">
    <property type="term" value="F:metal ion binding"/>
    <property type="evidence" value="ECO:0007669"/>
    <property type="project" value="InterPro"/>
</dbReference>
<evidence type="ECO:0000313" key="11">
    <source>
        <dbReference type="EMBL" id="CZS94712.1"/>
    </source>
</evidence>
<dbReference type="PANTHER" id="PTHR20910:SF1">
    <property type="entry name" value="SUPEROXIDE DISMUTASE COPPER_ZINC BINDING DOMAIN-CONTAINING PROTEIN"/>
    <property type="match status" value="1"/>
</dbReference>